<dbReference type="AlphaFoldDB" id="A0A813RHE0"/>
<sequence>MYYQHALVQLLLLSAIDAAANTARLLVISLDGFRHDYLNKYELPTLNEFRNQGIRANNGMRPTFTTMTFPNHISIATGMYQEDHGVIHNTFYDRLLNKSIGMSSRDEGQWSDPSIEPIWITATKQNVKSAVLFWPACHNQFNGVRPLIYTSIYSDAVPYREKIDSAIRYFRELPIQLVMLYHFEPDKQGHTYGPDSPEVRDTLFRLDNDTKYLLDRVKEELNDDLNIIILSDHGMTNVTKVVRPIFEKYLDRSAVESTILSGALFNVMPRRGRTEEVLANLSNIPNVTVYKRDEMPERFHYSKPKHRLGELTALPDIEGQILSEATTNSSYPNKGNHGWDNTLPSMQAIFMARGPSFSKSVQISSLNNVDIYHIVCQILKLNPNPNATAGSLRNLTQIFMPIETSTSTLSSSSSAPSTSTLSSSSSAPSTSSTTPTTSRSTIRTTTLASGADGFIPPLPPEVTFNKNDIINLNPKILCWIPTTIARLDRARAVYETWGKRCDRSLFLIAGSPPTQPLNRSLYRFPIAYIGNDNIEKYDQLSSKVLHSLHYIYNRYRSDYDWFFKGDDDTFVIVENLRHFLRRRVSNQTTCYGYIAQTSDRLYPSGGAGYVLSQATLIRLGEEVLSKPEQLRLCLTDQAEDINIAYCLARIHVYVMNLRDENQLETFHPMTFEQHYLGKFTKWIERNAQFPQKKGDACCSPLTISFHSLSIDEMRMMHFLLYRIQKASD</sequence>
<dbReference type="Pfam" id="PF02434">
    <property type="entry name" value="Fringe"/>
    <property type="match status" value="1"/>
</dbReference>
<reference evidence="11" key="1">
    <citation type="submission" date="2021-02" db="EMBL/GenBank/DDBJ databases">
        <authorList>
            <person name="Nowell W R."/>
        </authorList>
    </citation>
    <scope>NUCLEOTIDE SEQUENCE</scope>
</reference>
<feature type="chain" id="PRO_5032769279" description="Fringe-like glycosyltransferase domain-containing protein" evidence="9">
    <location>
        <begin position="23"/>
        <end position="728"/>
    </location>
</feature>
<dbReference type="OrthoDB" id="415411at2759"/>
<dbReference type="InterPro" id="IPR017850">
    <property type="entry name" value="Alkaline_phosphatase_core_sf"/>
</dbReference>
<evidence type="ECO:0000313" key="11">
    <source>
        <dbReference type="EMBL" id="CAF0782264.1"/>
    </source>
</evidence>
<dbReference type="Proteomes" id="UP000663852">
    <property type="component" value="Unassembled WGS sequence"/>
</dbReference>
<evidence type="ECO:0000256" key="3">
    <source>
        <dbReference type="ARBA" id="ARBA00022679"/>
    </source>
</evidence>
<dbReference type="PANTHER" id="PTHR10151">
    <property type="entry name" value="ECTONUCLEOTIDE PYROPHOSPHATASE/PHOSPHODIESTERASE"/>
    <property type="match status" value="1"/>
</dbReference>
<feature type="region of interest" description="Disordered" evidence="8">
    <location>
        <begin position="407"/>
        <end position="442"/>
    </location>
</feature>
<dbReference type="PANTHER" id="PTHR10151:SF126">
    <property type="entry name" value="ECTONUCLEOTIDE PYROPHOSPHATASE_PHOSPHODIESTERASE FAMILY MEMBER 7-LIKE"/>
    <property type="match status" value="1"/>
</dbReference>
<comment type="caution">
    <text evidence="11">The sequence shown here is derived from an EMBL/GenBank/DDBJ whole genome shotgun (WGS) entry which is preliminary data.</text>
</comment>
<accession>A0A813RHE0</accession>
<dbReference type="GO" id="GO:0016020">
    <property type="term" value="C:membrane"/>
    <property type="evidence" value="ECO:0007669"/>
    <property type="project" value="UniProtKB-SubCell"/>
</dbReference>
<evidence type="ECO:0000256" key="4">
    <source>
        <dbReference type="ARBA" id="ARBA00022692"/>
    </source>
</evidence>
<dbReference type="InterPro" id="IPR002591">
    <property type="entry name" value="Phosphodiest/P_Trfase"/>
</dbReference>
<dbReference type="Gene3D" id="3.40.720.10">
    <property type="entry name" value="Alkaline Phosphatase, subunit A"/>
    <property type="match status" value="1"/>
</dbReference>
<keyword evidence="6" id="KW-1133">Transmembrane helix</keyword>
<keyword evidence="5" id="KW-0735">Signal-anchor</keyword>
<dbReference type="EMBL" id="CAJNOJ010000010">
    <property type="protein sequence ID" value="CAF0782264.1"/>
    <property type="molecule type" value="Genomic_DNA"/>
</dbReference>
<dbReference type="CDD" id="cd16018">
    <property type="entry name" value="Enpp"/>
    <property type="match status" value="1"/>
</dbReference>
<evidence type="ECO:0000313" key="12">
    <source>
        <dbReference type="Proteomes" id="UP000663852"/>
    </source>
</evidence>
<dbReference type="SUPFAM" id="SSF53649">
    <property type="entry name" value="Alkaline phosphatase-like"/>
    <property type="match status" value="1"/>
</dbReference>
<keyword evidence="7" id="KW-0472">Membrane</keyword>
<comment type="subcellular location">
    <subcellularLocation>
        <location evidence="1">Membrane</location>
        <topology evidence="1">Single-pass type II membrane protein</topology>
    </subcellularLocation>
</comment>
<name>A0A813RHE0_ADIRI</name>
<organism evidence="11 12">
    <name type="scientific">Adineta ricciae</name>
    <name type="common">Rotifer</name>
    <dbReference type="NCBI Taxonomy" id="249248"/>
    <lineage>
        <taxon>Eukaryota</taxon>
        <taxon>Metazoa</taxon>
        <taxon>Spiralia</taxon>
        <taxon>Gnathifera</taxon>
        <taxon>Rotifera</taxon>
        <taxon>Eurotatoria</taxon>
        <taxon>Bdelloidea</taxon>
        <taxon>Adinetida</taxon>
        <taxon>Adinetidae</taxon>
        <taxon>Adineta</taxon>
    </lineage>
</organism>
<keyword evidence="2" id="KW-0328">Glycosyltransferase</keyword>
<dbReference type="Gene3D" id="3.90.550.50">
    <property type="match status" value="1"/>
</dbReference>
<dbReference type="GO" id="GO:0016757">
    <property type="term" value="F:glycosyltransferase activity"/>
    <property type="evidence" value="ECO:0007669"/>
    <property type="project" value="UniProtKB-KW"/>
</dbReference>
<dbReference type="Pfam" id="PF01663">
    <property type="entry name" value="Phosphodiest"/>
    <property type="match status" value="1"/>
</dbReference>
<proteinExistence type="predicted"/>
<dbReference type="Gene3D" id="3.30.1360.180">
    <property type="match status" value="1"/>
</dbReference>
<feature type="domain" description="Fringe-like glycosyltransferase" evidence="10">
    <location>
        <begin position="548"/>
        <end position="653"/>
    </location>
</feature>
<evidence type="ECO:0000256" key="1">
    <source>
        <dbReference type="ARBA" id="ARBA00004606"/>
    </source>
</evidence>
<evidence type="ECO:0000256" key="6">
    <source>
        <dbReference type="ARBA" id="ARBA00022989"/>
    </source>
</evidence>
<gene>
    <name evidence="11" type="ORF">EDS130_LOCUS3898</name>
</gene>
<evidence type="ECO:0000256" key="9">
    <source>
        <dbReference type="SAM" id="SignalP"/>
    </source>
</evidence>
<dbReference type="InterPro" id="IPR003378">
    <property type="entry name" value="Fringe-like_glycosylTrfase"/>
</dbReference>
<feature type="signal peptide" evidence="9">
    <location>
        <begin position="1"/>
        <end position="22"/>
    </location>
</feature>
<evidence type="ECO:0000256" key="7">
    <source>
        <dbReference type="ARBA" id="ARBA00023136"/>
    </source>
</evidence>
<evidence type="ECO:0000256" key="8">
    <source>
        <dbReference type="SAM" id="MobiDB-lite"/>
    </source>
</evidence>
<protein>
    <recommendedName>
        <fullName evidence="10">Fringe-like glycosyltransferase domain-containing protein</fullName>
    </recommendedName>
</protein>
<keyword evidence="4" id="KW-0812">Transmembrane</keyword>
<evidence type="ECO:0000259" key="10">
    <source>
        <dbReference type="Pfam" id="PF02434"/>
    </source>
</evidence>
<keyword evidence="3" id="KW-0808">Transferase</keyword>
<evidence type="ECO:0000256" key="5">
    <source>
        <dbReference type="ARBA" id="ARBA00022968"/>
    </source>
</evidence>
<keyword evidence="9" id="KW-0732">Signal</keyword>
<evidence type="ECO:0000256" key="2">
    <source>
        <dbReference type="ARBA" id="ARBA00022676"/>
    </source>
</evidence>